<dbReference type="InterPro" id="IPR018638">
    <property type="entry name" value="DUF2061_membrane"/>
</dbReference>
<reference evidence="4" key="2">
    <citation type="submission" date="2019-07" db="EMBL/GenBank/DDBJ databases">
        <authorList>
            <person name="Whitman W."/>
            <person name="Huntemann M."/>
            <person name="Clum A."/>
            <person name="Pillay M."/>
            <person name="Palaniappan K."/>
            <person name="Varghese N."/>
            <person name="Mikhailova N."/>
            <person name="Stamatis D."/>
            <person name="Reddy T."/>
            <person name="Daum C."/>
            <person name="Shapiro N."/>
            <person name="Ivanova N."/>
            <person name="Kyrpides N."/>
            <person name="Woyke T."/>
        </authorList>
    </citation>
    <scope>NUCLEOTIDE SEQUENCE</scope>
    <source>
        <strain evidence="4">CGMCC 1.10685</strain>
    </source>
</reference>
<organism evidence="4 5">
    <name type="scientific">Pseudoduganella flava</name>
    <dbReference type="NCBI Taxonomy" id="871742"/>
    <lineage>
        <taxon>Bacteria</taxon>
        <taxon>Pseudomonadati</taxon>
        <taxon>Pseudomonadota</taxon>
        <taxon>Betaproteobacteria</taxon>
        <taxon>Burkholderiales</taxon>
        <taxon>Oxalobacteraceae</taxon>
        <taxon>Telluria group</taxon>
        <taxon>Pseudoduganella</taxon>
    </lineage>
</organism>
<dbReference type="Proteomes" id="UP000315112">
    <property type="component" value="Unassembled WGS sequence"/>
</dbReference>
<evidence type="ECO:0000259" key="2">
    <source>
        <dbReference type="Pfam" id="PF09834"/>
    </source>
</evidence>
<gene>
    <name evidence="3" type="ORF">GO485_20325</name>
    <name evidence="4" type="ORF">IP92_00082</name>
</gene>
<keyword evidence="1" id="KW-1133">Transmembrane helix</keyword>
<reference evidence="4 5" key="1">
    <citation type="journal article" date="2015" name="Stand. Genomic Sci.">
        <title>Genomic Encyclopedia of Bacterial and Archaeal Type Strains, Phase III: the genomes of soil and plant-associated and newly described type strains.</title>
        <authorList>
            <person name="Whitman W.B."/>
            <person name="Woyke T."/>
            <person name="Klenk H.P."/>
            <person name="Zhou Y."/>
            <person name="Lilburn T.G."/>
            <person name="Beck B.J."/>
            <person name="De Vos P."/>
            <person name="Vandamme P."/>
            <person name="Eisen J.A."/>
            <person name="Garrity G."/>
            <person name="Hugenholtz P."/>
            <person name="Kyrpides N.C."/>
        </authorList>
    </citation>
    <scope>NUCLEOTIDE SEQUENCE [LARGE SCALE GENOMIC DNA]</scope>
    <source>
        <strain evidence="4 5">CGMCC 1.10685</strain>
    </source>
</reference>
<proteinExistence type="predicted"/>
<protein>
    <submittedName>
        <fullName evidence="3">DUF2061 domain-containing protein</fullName>
    </submittedName>
    <submittedName>
        <fullName evidence="4">Putative membrane protein</fullName>
    </submittedName>
</protein>
<dbReference type="AlphaFoldDB" id="A0A562Q4L2"/>
<evidence type="ECO:0000313" key="4">
    <source>
        <dbReference type="EMBL" id="TWI51100.1"/>
    </source>
</evidence>
<feature type="domain" description="DUF2061" evidence="2">
    <location>
        <begin position="5"/>
        <end position="55"/>
    </location>
</feature>
<evidence type="ECO:0000313" key="5">
    <source>
        <dbReference type="Proteomes" id="UP000315112"/>
    </source>
</evidence>
<keyword evidence="1" id="KW-0812">Transmembrane</keyword>
<keyword evidence="1" id="KW-0472">Membrane</keyword>
<dbReference type="OrthoDB" id="9133582at2"/>
<reference evidence="3 6" key="3">
    <citation type="submission" date="2019-12" db="EMBL/GenBank/DDBJ databases">
        <title>Draft Genome Sequences of Six Type Strains of the Genus Massilia.</title>
        <authorList>
            <person name="Miess H."/>
            <person name="Frediansyah A."/>
            <person name="Goeker M."/>
            <person name="Gross H."/>
        </authorList>
    </citation>
    <scope>NUCLEOTIDE SEQUENCE [LARGE SCALE GENOMIC DNA]</scope>
    <source>
        <strain evidence="3 6">DSM 26639</strain>
    </source>
</reference>
<evidence type="ECO:0000313" key="6">
    <source>
        <dbReference type="Proteomes" id="UP000437862"/>
    </source>
</evidence>
<evidence type="ECO:0000313" key="3">
    <source>
        <dbReference type="EMBL" id="QGZ41168.1"/>
    </source>
</evidence>
<feature type="domain" description="DUF2061" evidence="2">
    <location>
        <begin position="74"/>
        <end position="121"/>
    </location>
</feature>
<dbReference type="EMBL" id="VLKW01000001">
    <property type="protein sequence ID" value="TWI51100.1"/>
    <property type="molecule type" value="Genomic_DNA"/>
</dbReference>
<dbReference type="EMBL" id="CP046904">
    <property type="protein sequence ID" value="QGZ41168.1"/>
    <property type="molecule type" value="Genomic_DNA"/>
</dbReference>
<dbReference type="Proteomes" id="UP000437862">
    <property type="component" value="Chromosome"/>
</dbReference>
<sequence>MIIAAKKVSQVTAHMTLAFGLMYVLTGSVAFGGLAAVIEPIINVALLPLHEGFWKRLRERSATRTATLVAAEKISQTAFHFVIAVAVMYWATGSLALGGLAAVLEPILNVIVLPYHDRAWERLEERQARHVSLAAS</sequence>
<keyword evidence="6" id="KW-1185">Reference proteome</keyword>
<evidence type="ECO:0000256" key="1">
    <source>
        <dbReference type="SAM" id="Phobius"/>
    </source>
</evidence>
<feature type="transmembrane region" description="Helical" evidence="1">
    <location>
        <begin position="20"/>
        <end position="47"/>
    </location>
</feature>
<name>A0A562Q4L2_9BURK</name>
<dbReference type="Pfam" id="PF09834">
    <property type="entry name" value="DUF2061"/>
    <property type="match status" value="2"/>
</dbReference>
<dbReference type="RefSeq" id="WP_145872557.1">
    <property type="nucleotide sequence ID" value="NZ_CP046904.1"/>
</dbReference>
<accession>A0A562Q4L2</accession>